<dbReference type="InterPro" id="IPR013132">
    <property type="entry name" value="PseI/NeuA/B-like_N"/>
</dbReference>
<reference evidence="2" key="1">
    <citation type="submission" date="2022-09" db="EMBL/GenBank/DDBJ databases">
        <authorList>
            <person name="Li Z.-J."/>
        </authorList>
    </citation>
    <scope>NUCLEOTIDE SEQUENCE</scope>
    <source>
        <strain evidence="2">TGB11</strain>
    </source>
</reference>
<dbReference type="PANTHER" id="PTHR42966:SF1">
    <property type="entry name" value="SIALIC ACID SYNTHASE"/>
    <property type="match status" value="1"/>
</dbReference>
<dbReference type="InterPro" id="IPR057736">
    <property type="entry name" value="SAF_PseI/NeuA/NeuB"/>
</dbReference>
<accession>A0AA47KJ43</accession>
<feature type="domain" description="AFP-like" evidence="1">
    <location>
        <begin position="290"/>
        <end position="347"/>
    </location>
</feature>
<organism evidence="2 3">
    <name type="scientific">Salinivibrio kushneri</name>
    <dbReference type="NCBI Taxonomy" id="1908198"/>
    <lineage>
        <taxon>Bacteria</taxon>
        <taxon>Pseudomonadati</taxon>
        <taxon>Pseudomonadota</taxon>
        <taxon>Gammaproteobacteria</taxon>
        <taxon>Vibrionales</taxon>
        <taxon>Vibrionaceae</taxon>
        <taxon>Salinivibrio</taxon>
    </lineage>
</organism>
<dbReference type="GO" id="GO:0047444">
    <property type="term" value="F:N-acylneuraminate-9-phosphate synthase activity"/>
    <property type="evidence" value="ECO:0007669"/>
    <property type="project" value="TreeGrafter"/>
</dbReference>
<evidence type="ECO:0000313" key="2">
    <source>
        <dbReference type="EMBL" id="WBA07870.1"/>
    </source>
</evidence>
<dbReference type="Gene3D" id="3.20.20.70">
    <property type="entry name" value="Aldolase class I"/>
    <property type="match status" value="1"/>
</dbReference>
<dbReference type="CDD" id="cd11615">
    <property type="entry name" value="SAF_NeuB_like"/>
    <property type="match status" value="1"/>
</dbReference>
<gene>
    <name evidence="2" type="ORF">N8M53_08445</name>
</gene>
<dbReference type="Pfam" id="PF03102">
    <property type="entry name" value="NeuB"/>
    <property type="match status" value="1"/>
</dbReference>
<dbReference type="AlphaFoldDB" id="A0AA47KJ43"/>
<dbReference type="EMBL" id="CP114588">
    <property type="protein sequence ID" value="WBA07870.1"/>
    <property type="molecule type" value="Genomic_DNA"/>
</dbReference>
<dbReference type="PANTHER" id="PTHR42966">
    <property type="entry name" value="N-ACETYLNEURAMINATE SYNTHASE"/>
    <property type="match status" value="1"/>
</dbReference>
<dbReference type="SUPFAM" id="SSF51569">
    <property type="entry name" value="Aldolase"/>
    <property type="match status" value="1"/>
</dbReference>
<dbReference type="InterPro" id="IPR013974">
    <property type="entry name" value="SAF"/>
</dbReference>
<dbReference type="Proteomes" id="UP001164748">
    <property type="component" value="Chromosome"/>
</dbReference>
<dbReference type="InterPro" id="IPR006190">
    <property type="entry name" value="SAF_AFP_Neu5Ac"/>
</dbReference>
<proteinExistence type="predicted"/>
<dbReference type="SUPFAM" id="SSF51269">
    <property type="entry name" value="AFP III-like domain"/>
    <property type="match status" value="1"/>
</dbReference>
<dbReference type="RefSeq" id="WP_269578455.1">
    <property type="nucleotide sequence ID" value="NZ_CP114588.1"/>
</dbReference>
<dbReference type="InterPro" id="IPR036732">
    <property type="entry name" value="AFP_Neu5c_C_sf"/>
</dbReference>
<dbReference type="InterPro" id="IPR013785">
    <property type="entry name" value="Aldolase_TIM"/>
</dbReference>
<evidence type="ECO:0000313" key="3">
    <source>
        <dbReference type="Proteomes" id="UP001164748"/>
    </source>
</evidence>
<dbReference type="InterPro" id="IPR051690">
    <property type="entry name" value="PseI-like"/>
</dbReference>
<dbReference type="Gene3D" id="3.90.1210.10">
    <property type="entry name" value="Antifreeze-like/N-acetylneuraminic acid synthase C-terminal domain"/>
    <property type="match status" value="1"/>
</dbReference>
<dbReference type="Pfam" id="PF08666">
    <property type="entry name" value="SAF"/>
    <property type="match status" value="1"/>
</dbReference>
<evidence type="ECO:0000259" key="1">
    <source>
        <dbReference type="PROSITE" id="PS50844"/>
    </source>
</evidence>
<name>A0AA47KJ43_9GAMM</name>
<dbReference type="SMART" id="SM00858">
    <property type="entry name" value="SAF"/>
    <property type="match status" value="1"/>
</dbReference>
<dbReference type="GO" id="GO:0016051">
    <property type="term" value="P:carbohydrate biosynthetic process"/>
    <property type="evidence" value="ECO:0007669"/>
    <property type="project" value="InterPro"/>
</dbReference>
<dbReference type="PROSITE" id="PS50844">
    <property type="entry name" value="AFP_LIKE"/>
    <property type="match status" value="1"/>
</dbReference>
<sequence length="347" mass="37829">MTHPVFEISGRKIGLDYDPLVIAEIGINHEGSLDVAYQMVDAAIEGGAEVIKHQTHVVEDEMSGEAKSVVPGNADVSIYEIMERCALSEEDETKLKDYVESKGAIFISTPFSRAAALRLERMNVPAYKIGSGECNNYPLLDLIAGFGKPIILSTGMNDIESVAKAVAIFRKHQTPFCLLHTTNLYPTPDRLIRIGAMEQLQAAFPDAVVGLSDHSIDNLACLGAVAAGASVLERHFTDSKDRQGPDIICSMDIEECKALIHQSCRMAQMRGGEKKAAAEEQVTIDFAYASVVTIAEIKEGEALTRDNIWVKRPGTGDFLAEDYERLLGKKAACVIPANVQVKKKYIS</sequence>
<protein>
    <submittedName>
        <fullName evidence="2">N-acetylneuraminate synthase family protein</fullName>
    </submittedName>
</protein>